<dbReference type="Pfam" id="PF00076">
    <property type="entry name" value="RRM_1"/>
    <property type="match status" value="1"/>
</dbReference>
<sequence>MTDDASLRLQLQLISSMVCFTRHADAQQQSPCADVLTMLPSTSMNSSDEAPERLFVGNIPSWFRDSDLRSLFGKYGPISDAHIVLSEQGTAEYGFVTMKNAASVEKARRELHRSWLEGRHLKVKRAVNVTSTGMHSNAPDIIEANSEVVTTLQNSALQQADAANHTIHLQNSLAEMIAMRNMQMLEMQRQLAVLGAQQELLYLGWPAANVQNSNSFLGNIQLLLDLQQAQNALIIEETCWQLAVAQAENRLILAAALEHGAATAAANVDANNTGIAAVDEQYPALPLMGAFHGYQTSSIPHSYVSRFSPY</sequence>
<keyword evidence="3" id="KW-0539">Nucleus</keyword>
<dbReference type="GO" id="GO:0003729">
    <property type="term" value="F:mRNA binding"/>
    <property type="evidence" value="ECO:0007669"/>
    <property type="project" value="TreeGrafter"/>
</dbReference>
<accession>A0A9J2PFY2</accession>
<evidence type="ECO:0000313" key="7">
    <source>
        <dbReference type="WBParaSite" id="ALUE_0000825401-mRNA-1"/>
    </source>
</evidence>
<dbReference type="GO" id="GO:0005737">
    <property type="term" value="C:cytoplasm"/>
    <property type="evidence" value="ECO:0007669"/>
    <property type="project" value="TreeGrafter"/>
</dbReference>
<keyword evidence="6" id="KW-1185">Reference proteome</keyword>
<dbReference type="Gene3D" id="3.30.70.330">
    <property type="match status" value="1"/>
</dbReference>
<dbReference type="PROSITE" id="PS50102">
    <property type="entry name" value="RRM"/>
    <property type="match status" value="1"/>
</dbReference>
<evidence type="ECO:0000256" key="3">
    <source>
        <dbReference type="ARBA" id="ARBA00023242"/>
    </source>
</evidence>
<organism evidence="6 7">
    <name type="scientific">Ascaris lumbricoides</name>
    <name type="common">Giant roundworm</name>
    <dbReference type="NCBI Taxonomy" id="6252"/>
    <lineage>
        <taxon>Eukaryota</taxon>
        <taxon>Metazoa</taxon>
        <taxon>Ecdysozoa</taxon>
        <taxon>Nematoda</taxon>
        <taxon>Chromadorea</taxon>
        <taxon>Rhabditida</taxon>
        <taxon>Spirurina</taxon>
        <taxon>Ascaridomorpha</taxon>
        <taxon>Ascaridoidea</taxon>
        <taxon>Ascarididae</taxon>
        <taxon>Ascaris</taxon>
    </lineage>
</organism>
<dbReference type="SUPFAM" id="SSF54928">
    <property type="entry name" value="RNA-binding domain, RBD"/>
    <property type="match status" value="1"/>
</dbReference>
<comment type="subcellular location">
    <subcellularLocation>
        <location evidence="1">Nucleus</location>
    </subcellularLocation>
</comment>
<dbReference type="WBParaSite" id="ALUE_0000825401-mRNA-1">
    <property type="protein sequence ID" value="ALUE_0000825401-mRNA-1"/>
    <property type="gene ID" value="ALUE_0000825401"/>
</dbReference>
<evidence type="ECO:0000256" key="2">
    <source>
        <dbReference type="ARBA" id="ARBA00022884"/>
    </source>
</evidence>
<dbReference type="Proteomes" id="UP000036681">
    <property type="component" value="Unplaced"/>
</dbReference>
<dbReference type="InterPro" id="IPR000504">
    <property type="entry name" value="RRM_dom"/>
</dbReference>
<dbReference type="GO" id="GO:0007399">
    <property type="term" value="P:nervous system development"/>
    <property type="evidence" value="ECO:0007669"/>
    <property type="project" value="InterPro"/>
</dbReference>
<proteinExistence type="predicted"/>
<dbReference type="GO" id="GO:0000381">
    <property type="term" value="P:regulation of alternative mRNA splicing, via spliceosome"/>
    <property type="evidence" value="ECO:0007669"/>
    <property type="project" value="InterPro"/>
</dbReference>
<name>A0A9J2PFY2_ASCLU</name>
<dbReference type="InterPro" id="IPR047131">
    <property type="entry name" value="RBFOX1-like"/>
</dbReference>
<dbReference type="AlphaFoldDB" id="A0A9J2PFY2"/>
<dbReference type="SMART" id="SM00360">
    <property type="entry name" value="RRM"/>
    <property type="match status" value="1"/>
</dbReference>
<evidence type="ECO:0000256" key="1">
    <source>
        <dbReference type="ARBA" id="ARBA00004123"/>
    </source>
</evidence>
<evidence type="ECO:0000256" key="4">
    <source>
        <dbReference type="PROSITE-ProRule" id="PRU00176"/>
    </source>
</evidence>
<evidence type="ECO:0000259" key="5">
    <source>
        <dbReference type="PROSITE" id="PS50102"/>
    </source>
</evidence>
<protein>
    <submittedName>
        <fullName evidence="7">RRM domain-containing protein</fullName>
    </submittedName>
</protein>
<feature type="domain" description="RRM" evidence="5">
    <location>
        <begin position="52"/>
        <end position="128"/>
    </location>
</feature>
<dbReference type="PANTHER" id="PTHR15597:SF22">
    <property type="entry name" value="RNA-BINDING FOX PROTEIN 1, ISOFORM H"/>
    <property type="match status" value="1"/>
</dbReference>
<dbReference type="InterPro" id="IPR035979">
    <property type="entry name" value="RBD_domain_sf"/>
</dbReference>
<dbReference type="PANTHER" id="PTHR15597">
    <property type="entry name" value="ATAXIN 2-BINDING PROTEIN 1-RELATED"/>
    <property type="match status" value="1"/>
</dbReference>
<keyword evidence="2 4" id="KW-0694">RNA-binding</keyword>
<dbReference type="GO" id="GO:0005634">
    <property type="term" value="C:nucleus"/>
    <property type="evidence" value="ECO:0007669"/>
    <property type="project" value="UniProtKB-SubCell"/>
</dbReference>
<dbReference type="InterPro" id="IPR012677">
    <property type="entry name" value="Nucleotide-bd_a/b_plait_sf"/>
</dbReference>
<reference evidence="7" key="1">
    <citation type="submission" date="2023-03" db="UniProtKB">
        <authorList>
            <consortium name="WormBaseParasite"/>
        </authorList>
    </citation>
    <scope>IDENTIFICATION</scope>
</reference>
<evidence type="ECO:0000313" key="6">
    <source>
        <dbReference type="Proteomes" id="UP000036681"/>
    </source>
</evidence>